<feature type="binding site" evidence="4">
    <location>
        <position position="110"/>
    </location>
    <ligand>
        <name>D-ribulose 5-phosphate</name>
        <dbReference type="ChEBI" id="CHEBI:58121"/>
    </ligand>
</feature>
<organism evidence="7">
    <name type="scientific">Clostridioides difficile</name>
    <name type="common">Peptoclostridium difficile</name>
    <dbReference type="NCBI Taxonomy" id="1496"/>
    <lineage>
        <taxon>Bacteria</taxon>
        <taxon>Bacillati</taxon>
        <taxon>Bacillota</taxon>
        <taxon>Clostridia</taxon>
        <taxon>Peptostreptococcales</taxon>
        <taxon>Peptostreptococcaceae</taxon>
        <taxon>Clostridioides</taxon>
    </lineage>
</organism>
<evidence type="ECO:0000313" key="7">
    <source>
        <dbReference type="EMBL" id="CDT38725.1"/>
    </source>
</evidence>
<dbReference type="EMBL" id="LK932416">
    <property type="protein sequence ID" value="CDS90011.1"/>
    <property type="molecule type" value="Genomic_DNA"/>
</dbReference>
<gene>
    <name evidence="7" type="primary">rpiB</name>
    <name evidence="6" type="synonym">ywlF</name>
    <name evidence="7" type="ORF">BN1095_460023</name>
    <name evidence="5" type="ORF">BN1096_760065</name>
    <name evidence="6" type="ORF">BN1097_760067</name>
</gene>
<dbReference type="GO" id="GO:0004751">
    <property type="term" value="F:ribose-5-phosphate isomerase activity"/>
    <property type="evidence" value="ECO:0007669"/>
    <property type="project" value="UniProtKB-EC"/>
</dbReference>
<dbReference type="InterPro" id="IPR004785">
    <property type="entry name" value="RpiB"/>
</dbReference>
<dbReference type="InterPro" id="IPR051812">
    <property type="entry name" value="SPI_LacAB/RpiB"/>
</dbReference>
<evidence type="ECO:0000256" key="1">
    <source>
        <dbReference type="ARBA" id="ARBA00008754"/>
    </source>
</evidence>
<dbReference type="EMBL" id="LK933138">
    <property type="protein sequence ID" value="CDT38725.1"/>
    <property type="molecule type" value="Genomic_DNA"/>
</dbReference>
<dbReference type="PIRSF" id="PIRSF005384">
    <property type="entry name" value="RpiB_LacA_B"/>
    <property type="match status" value="1"/>
</dbReference>
<feature type="binding site" evidence="4">
    <location>
        <position position="100"/>
    </location>
    <ligand>
        <name>D-ribulose 5-phosphate</name>
        <dbReference type="ChEBI" id="CHEBI:58121"/>
    </ligand>
</feature>
<dbReference type="InterPro" id="IPR003500">
    <property type="entry name" value="RpiB_LacA_LacB"/>
</dbReference>
<evidence type="ECO:0000256" key="2">
    <source>
        <dbReference type="ARBA" id="ARBA00023235"/>
    </source>
</evidence>
<dbReference type="NCBIfam" id="TIGR00689">
    <property type="entry name" value="rpiB_lacA_lacB"/>
    <property type="match status" value="1"/>
</dbReference>
<comment type="similarity">
    <text evidence="1">Belongs to the LacAB/RpiB family.</text>
</comment>
<feature type="binding site" evidence="4">
    <location>
        <begin position="8"/>
        <end position="9"/>
    </location>
    <ligand>
        <name>D-ribulose 5-phosphate</name>
        <dbReference type="ChEBI" id="CHEBI:58121"/>
    </ligand>
</feature>
<keyword evidence="2 7" id="KW-0413">Isomerase</keyword>
<reference evidence="7" key="1">
    <citation type="submission" date="2014-07" db="EMBL/GenBank/DDBJ databases">
        <authorList>
            <person name="Monot Marc"/>
        </authorList>
    </citation>
    <scope>NUCLEOTIDE SEQUENCE</scope>
    <source>
        <strain evidence="7">7032989</strain>
        <strain evidence="6">7032994</strain>
    </source>
</reference>
<dbReference type="EC" id="5.3.1.6" evidence="6 7"/>
<name>A0A069AQU2_CLODI</name>
<protein>
    <submittedName>
        <fullName evidence="6">Ribose 5-phosphate epimerase</fullName>
        <ecNumber evidence="6 7">5.3.1.6</ecNumber>
    </submittedName>
    <submittedName>
        <fullName evidence="7">Ribose-5-phosphate isomerase 2</fullName>
    </submittedName>
</protein>
<dbReference type="AlphaFoldDB" id="A0A069AQU2"/>
<dbReference type="NCBIfam" id="TIGR01120">
    <property type="entry name" value="rpiB"/>
    <property type="match status" value="1"/>
</dbReference>
<dbReference type="PANTHER" id="PTHR43732:SF1">
    <property type="entry name" value="RIBOSE 5-PHOSPHATE ISOMERASE"/>
    <property type="match status" value="1"/>
</dbReference>
<dbReference type="Pfam" id="PF02502">
    <property type="entry name" value="LacAB_rpiB"/>
    <property type="match status" value="1"/>
</dbReference>
<feature type="binding site" evidence="4">
    <location>
        <begin position="67"/>
        <end position="71"/>
    </location>
    <ligand>
        <name>D-ribulose 5-phosphate</name>
        <dbReference type="ChEBI" id="CHEBI:58121"/>
    </ligand>
</feature>
<evidence type="ECO:0000256" key="4">
    <source>
        <dbReference type="PIRSR" id="PIRSR005384-2"/>
    </source>
</evidence>
<feature type="binding site" evidence="4">
    <location>
        <position position="133"/>
    </location>
    <ligand>
        <name>D-ribulose 5-phosphate</name>
        <dbReference type="ChEBI" id="CHEBI:58121"/>
    </ligand>
</feature>
<feature type="active site" description="Proton donor" evidence="3">
    <location>
        <position position="99"/>
    </location>
</feature>
<feature type="binding site" evidence="4">
    <location>
        <position position="137"/>
    </location>
    <ligand>
        <name>D-ribulose 5-phosphate</name>
        <dbReference type="ChEBI" id="CHEBI:58121"/>
    </ligand>
</feature>
<dbReference type="Gene3D" id="3.40.1400.10">
    <property type="entry name" value="Sugar-phosphate isomerase, RpiB/LacA/LacB"/>
    <property type="match status" value="1"/>
</dbReference>
<dbReference type="NCBIfam" id="NF004051">
    <property type="entry name" value="PRK05571.1"/>
    <property type="match status" value="1"/>
</dbReference>
<accession>A0A069AQU2</accession>
<dbReference type="RefSeq" id="WP_021367356.1">
    <property type="nucleotide sequence ID" value="NZ_BBYB01000109.1"/>
</dbReference>
<sequence length="150" mass="16239">MKIGLGCDHGGYNLKKEIISYLESKGIECVDYGTNNATDSVDYPVYGEIVANSVINKEVDYGILCCGTGIGISLAANKVPGIRCAVVSDVFSAKMSKAHNDANMLSLGERVLGKGLALEIVEAWISTDFEGDRHARRVNMIKSIEEKHNK</sequence>
<evidence type="ECO:0000313" key="5">
    <source>
        <dbReference type="EMBL" id="CDS89803.1"/>
    </source>
</evidence>
<proteinExistence type="inferred from homology"/>
<feature type="active site" description="Proton acceptor" evidence="3">
    <location>
        <position position="66"/>
    </location>
</feature>
<dbReference type="EMBL" id="LK932531">
    <property type="protein sequence ID" value="CDS89803.1"/>
    <property type="molecule type" value="Genomic_DNA"/>
</dbReference>
<evidence type="ECO:0000313" key="6">
    <source>
        <dbReference type="EMBL" id="CDS90011.1"/>
    </source>
</evidence>
<dbReference type="InterPro" id="IPR036569">
    <property type="entry name" value="RpiB_LacA_LacB_sf"/>
</dbReference>
<evidence type="ECO:0000256" key="3">
    <source>
        <dbReference type="PIRSR" id="PIRSR005384-1"/>
    </source>
</evidence>
<dbReference type="PANTHER" id="PTHR43732">
    <property type="entry name" value="RIBOSE 5-PHOSPHATE ISOMERASE-RELATED"/>
    <property type="match status" value="1"/>
</dbReference>
<dbReference type="GO" id="GO:0005975">
    <property type="term" value="P:carbohydrate metabolic process"/>
    <property type="evidence" value="ECO:0007669"/>
    <property type="project" value="InterPro"/>
</dbReference>
<dbReference type="SUPFAM" id="SSF89623">
    <property type="entry name" value="Ribose/Galactose isomerase RpiB/AlsB"/>
    <property type="match status" value="1"/>
</dbReference>